<gene>
    <name evidence="6" type="ORF">MGAL_10B003439</name>
</gene>
<accession>A0A8B6CUW4</accession>
<evidence type="ECO:0000313" key="6">
    <source>
        <dbReference type="EMBL" id="VDI10592.1"/>
    </source>
</evidence>
<feature type="non-terminal residue" evidence="6">
    <location>
        <position position="66"/>
    </location>
</feature>
<keyword evidence="6" id="KW-0436">Ligase</keyword>
<dbReference type="InterPro" id="IPR002698">
    <property type="entry name" value="FTHF_cligase"/>
</dbReference>
<proteinExistence type="inferred from homology"/>
<evidence type="ECO:0000256" key="1">
    <source>
        <dbReference type="ARBA" id="ARBA00010638"/>
    </source>
</evidence>
<keyword evidence="7" id="KW-1185">Reference proteome</keyword>
<dbReference type="GO" id="GO:0009396">
    <property type="term" value="P:folic acid-containing compound biosynthetic process"/>
    <property type="evidence" value="ECO:0007669"/>
    <property type="project" value="TreeGrafter"/>
</dbReference>
<evidence type="ECO:0000256" key="5">
    <source>
        <dbReference type="ARBA" id="ARBA00038966"/>
    </source>
</evidence>
<evidence type="ECO:0000256" key="3">
    <source>
        <dbReference type="ARBA" id="ARBA00022840"/>
    </source>
</evidence>
<name>A0A8B6CUW4_MYTGA</name>
<dbReference type="Pfam" id="PF01812">
    <property type="entry name" value="5-FTHF_cyc-lig"/>
    <property type="match status" value="1"/>
</dbReference>
<keyword evidence="2" id="KW-0547">Nucleotide-binding</keyword>
<comment type="catalytic activity">
    <reaction evidence="4">
        <text>(6S)-5-formyl-5,6,7,8-tetrahydrofolate + ATP = (6R)-5,10-methenyltetrahydrofolate + ADP + phosphate</text>
        <dbReference type="Rhea" id="RHEA:10488"/>
        <dbReference type="ChEBI" id="CHEBI:30616"/>
        <dbReference type="ChEBI" id="CHEBI:43474"/>
        <dbReference type="ChEBI" id="CHEBI:57455"/>
        <dbReference type="ChEBI" id="CHEBI:57457"/>
        <dbReference type="ChEBI" id="CHEBI:456216"/>
        <dbReference type="EC" id="6.3.3.2"/>
    </reaction>
</comment>
<comment type="caution">
    <text evidence="6">The sequence shown here is derived from an EMBL/GenBank/DDBJ whole genome shotgun (WGS) entry which is preliminary data.</text>
</comment>
<dbReference type="InterPro" id="IPR024185">
    <property type="entry name" value="FTHF_cligase-like_sf"/>
</dbReference>
<dbReference type="GO" id="GO:0005524">
    <property type="term" value="F:ATP binding"/>
    <property type="evidence" value="ECO:0007669"/>
    <property type="project" value="UniProtKB-KW"/>
</dbReference>
<evidence type="ECO:0000256" key="2">
    <source>
        <dbReference type="ARBA" id="ARBA00022741"/>
    </source>
</evidence>
<reference evidence="6" key="1">
    <citation type="submission" date="2018-11" db="EMBL/GenBank/DDBJ databases">
        <authorList>
            <person name="Alioto T."/>
            <person name="Alioto T."/>
        </authorList>
    </citation>
    <scope>NUCLEOTIDE SEQUENCE</scope>
</reference>
<dbReference type="SUPFAM" id="SSF100950">
    <property type="entry name" value="NagB/RpiA/CoA transferase-like"/>
    <property type="match status" value="1"/>
</dbReference>
<dbReference type="GO" id="GO:0035999">
    <property type="term" value="P:tetrahydrofolate interconversion"/>
    <property type="evidence" value="ECO:0007669"/>
    <property type="project" value="TreeGrafter"/>
</dbReference>
<dbReference type="PANTHER" id="PTHR23407">
    <property type="entry name" value="ATPASE INHIBITOR/5-FORMYLTETRAHYDROFOLATE CYCLO-LIGASE"/>
    <property type="match status" value="1"/>
</dbReference>
<sequence>MSDEIQTVAILQHLIKTKECFIPQYIGPKMKMVKLNSWQDYTDLPETKWKIKQPADDDVRPDALDT</sequence>
<dbReference type="EC" id="6.3.3.2" evidence="5"/>
<dbReference type="AlphaFoldDB" id="A0A8B6CUW4"/>
<dbReference type="GO" id="GO:0005739">
    <property type="term" value="C:mitochondrion"/>
    <property type="evidence" value="ECO:0007669"/>
    <property type="project" value="TreeGrafter"/>
</dbReference>
<dbReference type="OrthoDB" id="2015992at2759"/>
<dbReference type="Proteomes" id="UP000596742">
    <property type="component" value="Unassembled WGS sequence"/>
</dbReference>
<evidence type="ECO:0000313" key="7">
    <source>
        <dbReference type="Proteomes" id="UP000596742"/>
    </source>
</evidence>
<protein>
    <recommendedName>
        <fullName evidence="5">5-formyltetrahydrofolate cyclo-ligase</fullName>
        <ecNumber evidence="5">6.3.3.2</ecNumber>
    </recommendedName>
</protein>
<dbReference type="EMBL" id="UYJE01002414">
    <property type="protein sequence ID" value="VDI10592.1"/>
    <property type="molecule type" value="Genomic_DNA"/>
</dbReference>
<keyword evidence="3" id="KW-0067">ATP-binding</keyword>
<evidence type="ECO:0000256" key="4">
    <source>
        <dbReference type="ARBA" id="ARBA00036539"/>
    </source>
</evidence>
<comment type="similarity">
    <text evidence="1">Belongs to the 5-formyltetrahydrofolate cyclo-ligase family.</text>
</comment>
<organism evidence="6 7">
    <name type="scientific">Mytilus galloprovincialis</name>
    <name type="common">Mediterranean mussel</name>
    <dbReference type="NCBI Taxonomy" id="29158"/>
    <lineage>
        <taxon>Eukaryota</taxon>
        <taxon>Metazoa</taxon>
        <taxon>Spiralia</taxon>
        <taxon>Lophotrochozoa</taxon>
        <taxon>Mollusca</taxon>
        <taxon>Bivalvia</taxon>
        <taxon>Autobranchia</taxon>
        <taxon>Pteriomorphia</taxon>
        <taxon>Mytilida</taxon>
        <taxon>Mytiloidea</taxon>
        <taxon>Mytilidae</taxon>
        <taxon>Mytilinae</taxon>
        <taxon>Mytilus</taxon>
    </lineage>
</organism>
<dbReference type="PANTHER" id="PTHR23407:SF1">
    <property type="entry name" value="5-FORMYLTETRAHYDROFOLATE CYCLO-LIGASE"/>
    <property type="match status" value="1"/>
</dbReference>
<dbReference type="GO" id="GO:0030272">
    <property type="term" value="F:5-formyltetrahydrofolate cyclo-ligase activity"/>
    <property type="evidence" value="ECO:0007669"/>
    <property type="project" value="UniProtKB-EC"/>
</dbReference>
<dbReference type="Gene3D" id="3.40.50.10420">
    <property type="entry name" value="NagB/RpiA/CoA transferase-like"/>
    <property type="match status" value="1"/>
</dbReference>
<dbReference type="InterPro" id="IPR037171">
    <property type="entry name" value="NagB/RpiA_transferase-like"/>
</dbReference>